<reference evidence="9 10" key="1">
    <citation type="submission" date="2019-02" db="EMBL/GenBank/DDBJ databases">
        <title>Deep-cultivation of Planctomycetes and their phenomic and genomic characterization uncovers novel biology.</title>
        <authorList>
            <person name="Wiegand S."/>
            <person name="Jogler M."/>
            <person name="Boedeker C."/>
            <person name="Pinto D."/>
            <person name="Vollmers J."/>
            <person name="Rivas-Marin E."/>
            <person name="Kohn T."/>
            <person name="Peeters S.H."/>
            <person name="Heuer A."/>
            <person name="Rast P."/>
            <person name="Oberbeckmann S."/>
            <person name="Bunk B."/>
            <person name="Jeske O."/>
            <person name="Meyerdierks A."/>
            <person name="Storesund J.E."/>
            <person name="Kallscheuer N."/>
            <person name="Luecker S."/>
            <person name="Lage O.M."/>
            <person name="Pohl T."/>
            <person name="Merkel B.J."/>
            <person name="Hornburger P."/>
            <person name="Mueller R.-W."/>
            <person name="Bruemmer F."/>
            <person name="Labrenz M."/>
            <person name="Spormann A.M."/>
            <person name="Op den Camp H."/>
            <person name="Overmann J."/>
            <person name="Amann R."/>
            <person name="Jetten M.S.M."/>
            <person name="Mascher T."/>
            <person name="Medema M.H."/>
            <person name="Devos D.P."/>
            <person name="Kaster A.-K."/>
            <person name="Ovreas L."/>
            <person name="Rohde M."/>
            <person name="Galperin M.Y."/>
            <person name="Jogler C."/>
        </authorList>
    </citation>
    <scope>NUCLEOTIDE SEQUENCE [LARGE SCALE GENOMIC DNA]</scope>
    <source>
        <strain evidence="9 10">ElP</strain>
    </source>
</reference>
<keyword evidence="9" id="KW-0418">Kinase</keyword>
<dbReference type="PROSITE" id="PS50109">
    <property type="entry name" value="HIS_KIN"/>
    <property type="match status" value="1"/>
</dbReference>
<dbReference type="Gene3D" id="3.30.450.20">
    <property type="entry name" value="PAS domain"/>
    <property type="match status" value="5"/>
</dbReference>
<name>A0A518HBH8_9BACT</name>
<feature type="domain" description="Response regulatory" evidence="6">
    <location>
        <begin position="944"/>
        <end position="1060"/>
    </location>
</feature>
<dbReference type="InterPro" id="IPR003661">
    <property type="entry name" value="HisK_dim/P_dom"/>
</dbReference>
<dbReference type="AlphaFoldDB" id="A0A518HBH8"/>
<gene>
    <name evidence="9" type="primary">todS_3</name>
    <name evidence="9" type="ORF">ElP_61690</name>
</gene>
<dbReference type="CDD" id="cd17580">
    <property type="entry name" value="REC_2_DhkD-like"/>
    <property type="match status" value="1"/>
</dbReference>
<dbReference type="Gene3D" id="3.40.50.2300">
    <property type="match status" value="1"/>
</dbReference>
<protein>
    <recommendedName>
        <fullName evidence="2">histidine kinase</fullName>
        <ecNumber evidence="2">2.7.13.3</ecNumber>
    </recommendedName>
</protein>
<dbReference type="InterPro" id="IPR005467">
    <property type="entry name" value="His_kinase_dom"/>
</dbReference>
<dbReference type="SMART" id="SM00086">
    <property type="entry name" value="PAC"/>
    <property type="match status" value="3"/>
</dbReference>
<dbReference type="FunFam" id="3.30.450.20:FF:000099">
    <property type="entry name" value="Sensory box sensor histidine kinase"/>
    <property type="match status" value="1"/>
</dbReference>
<dbReference type="PROSITE" id="PS50113">
    <property type="entry name" value="PAC"/>
    <property type="match status" value="2"/>
</dbReference>
<dbReference type="PRINTS" id="PR00344">
    <property type="entry name" value="BCTRLSENSOR"/>
</dbReference>
<dbReference type="NCBIfam" id="TIGR00229">
    <property type="entry name" value="sensory_box"/>
    <property type="match status" value="2"/>
</dbReference>
<dbReference type="PROSITE" id="PS50110">
    <property type="entry name" value="RESPONSE_REGULATORY"/>
    <property type="match status" value="1"/>
</dbReference>
<dbReference type="InterPro" id="IPR003594">
    <property type="entry name" value="HATPase_dom"/>
</dbReference>
<dbReference type="InterPro" id="IPR013655">
    <property type="entry name" value="PAS_fold_3"/>
</dbReference>
<evidence type="ECO:0000259" key="5">
    <source>
        <dbReference type="PROSITE" id="PS50109"/>
    </source>
</evidence>
<dbReference type="InterPro" id="IPR011006">
    <property type="entry name" value="CheY-like_superfamily"/>
</dbReference>
<dbReference type="PANTHER" id="PTHR43547">
    <property type="entry name" value="TWO-COMPONENT HISTIDINE KINASE"/>
    <property type="match status" value="1"/>
</dbReference>
<dbReference type="InterPro" id="IPR036097">
    <property type="entry name" value="HisK_dim/P_sf"/>
</dbReference>
<dbReference type="CDD" id="cd16922">
    <property type="entry name" value="HATPase_EvgS-ArcB-TorS-like"/>
    <property type="match status" value="1"/>
</dbReference>
<dbReference type="InterPro" id="IPR004358">
    <property type="entry name" value="Sig_transdc_His_kin-like_C"/>
</dbReference>
<feature type="domain" description="PAS" evidence="7">
    <location>
        <begin position="550"/>
        <end position="621"/>
    </location>
</feature>
<feature type="domain" description="Histidine kinase" evidence="5">
    <location>
        <begin position="694"/>
        <end position="912"/>
    </location>
</feature>
<dbReference type="PROSITE" id="PS50112">
    <property type="entry name" value="PAS"/>
    <property type="match status" value="2"/>
</dbReference>
<dbReference type="SMART" id="SM00448">
    <property type="entry name" value="REC"/>
    <property type="match status" value="1"/>
</dbReference>
<dbReference type="Gene3D" id="2.10.70.100">
    <property type="match status" value="1"/>
</dbReference>
<keyword evidence="9" id="KW-0808">Transferase</keyword>
<dbReference type="InterPro" id="IPR001610">
    <property type="entry name" value="PAC"/>
</dbReference>
<dbReference type="Gene3D" id="3.30.565.10">
    <property type="entry name" value="Histidine kinase-like ATPase, C-terminal domain"/>
    <property type="match status" value="1"/>
</dbReference>
<evidence type="ECO:0000259" key="8">
    <source>
        <dbReference type="PROSITE" id="PS50113"/>
    </source>
</evidence>
<proteinExistence type="predicted"/>
<dbReference type="Pfam" id="PF02518">
    <property type="entry name" value="HATPase_c"/>
    <property type="match status" value="1"/>
</dbReference>
<dbReference type="EMBL" id="CP036426">
    <property type="protein sequence ID" value="QDV38218.1"/>
    <property type="molecule type" value="Genomic_DNA"/>
</dbReference>
<dbReference type="Gene3D" id="1.10.287.130">
    <property type="match status" value="1"/>
</dbReference>
<dbReference type="SUPFAM" id="SSF55874">
    <property type="entry name" value="ATPase domain of HSP90 chaperone/DNA topoisomerase II/histidine kinase"/>
    <property type="match status" value="1"/>
</dbReference>
<evidence type="ECO:0000256" key="3">
    <source>
        <dbReference type="ARBA" id="ARBA00022553"/>
    </source>
</evidence>
<feature type="modified residue" description="4-aspartylphosphate" evidence="4">
    <location>
        <position position="993"/>
    </location>
</feature>
<organism evidence="9 10">
    <name type="scientific">Tautonia plasticadhaerens</name>
    <dbReference type="NCBI Taxonomy" id="2527974"/>
    <lineage>
        <taxon>Bacteria</taxon>
        <taxon>Pseudomonadati</taxon>
        <taxon>Planctomycetota</taxon>
        <taxon>Planctomycetia</taxon>
        <taxon>Isosphaerales</taxon>
        <taxon>Isosphaeraceae</taxon>
        <taxon>Tautonia</taxon>
    </lineage>
</organism>
<dbReference type="SUPFAM" id="SSF47384">
    <property type="entry name" value="Homodimeric domain of signal transducing histidine kinase"/>
    <property type="match status" value="1"/>
</dbReference>
<dbReference type="SUPFAM" id="SSF52172">
    <property type="entry name" value="CheY-like"/>
    <property type="match status" value="1"/>
</dbReference>
<evidence type="ECO:0000259" key="7">
    <source>
        <dbReference type="PROSITE" id="PS50112"/>
    </source>
</evidence>
<dbReference type="KEGG" id="tpla:ElP_61690"/>
<dbReference type="SUPFAM" id="SSF55785">
    <property type="entry name" value="PYP-like sensor domain (PAS domain)"/>
    <property type="match status" value="5"/>
</dbReference>
<dbReference type="RefSeq" id="WP_145276547.1">
    <property type="nucleotide sequence ID" value="NZ_CP036426.1"/>
</dbReference>
<feature type="domain" description="PAC" evidence="8">
    <location>
        <begin position="356"/>
        <end position="411"/>
    </location>
</feature>
<dbReference type="InterPro" id="IPR013656">
    <property type="entry name" value="PAS_4"/>
</dbReference>
<dbReference type="InterPro" id="IPR000014">
    <property type="entry name" value="PAS"/>
</dbReference>
<dbReference type="Pfam" id="PF00512">
    <property type="entry name" value="HisKA"/>
    <property type="match status" value="1"/>
</dbReference>
<dbReference type="InterPro" id="IPR000700">
    <property type="entry name" value="PAS-assoc_C"/>
</dbReference>
<dbReference type="InterPro" id="IPR035965">
    <property type="entry name" value="PAS-like_dom_sf"/>
</dbReference>
<dbReference type="OrthoDB" id="3272385at2"/>
<evidence type="ECO:0000256" key="4">
    <source>
        <dbReference type="PROSITE-ProRule" id="PRU00169"/>
    </source>
</evidence>
<dbReference type="Pfam" id="PF08448">
    <property type="entry name" value="PAS_4"/>
    <property type="match status" value="2"/>
</dbReference>
<dbReference type="SMART" id="SM00387">
    <property type="entry name" value="HATPase_c"/>
    <property type="match status" value="1"/>
</dbReference>
<feature type="domain" description="PAS" evidence="7">
    <location>
        <begin position="281"/>
        <end position="351"/>
    </location>
</feature>
<dbReference type="Pfam" id="PF00072">
    <property type="entry name" value="Response_reg"/>
    <property type="match status" value="1"/>
</dbReference>
<evidence type="ECO:0000256" key="2">
    <source>
        <dbReference type="ARBA" id="ARBA00012438"/>
    </source>
</evidence>
<dbReference type="GO" id="GO:0000155">
    <property type="term" value="F:phosphorelay sensor kinase activity"/>
    <property type="evidence" value="ECO:0007669"/>
    <property type="project" value="InterPro"/>
</dbReference>
<keyword evidence="10" id="KW-1185">Reference proteome</keyword>
<dbReference type="CDD" id="cd00082">
    <property type="entry name" value="HisKA"/>
    <property type="match status" value="1"/>
</dbReference>
<dbReference type="Proteomes" id="UP000317835">
    <property type="component" value="Chromosome"/>
</dbReference>
<dbReference type="InterPro" id="IPR036890">
    <property type="entry name" value="HATPase_C_sf"/>
</dbReference>
<evidence type="ECO:0000256" key="1">
    <source>
        <dbReference type="ARBA" id="ARBA00000085"/>
    </source>
</evidence>
<dbReference type="SMART" id="SM00091">
    <property type="entry name" value="PAS"/>
    <property type="match status" value="5"/>
</dbReference>
<dbReference type="FunFam" id="3.30.565.10:FF:000010">
    <property type="entry name" value="Sensor histidine kinase RcsC"/>
    <property type="match status" value="1"/>
</dbReference>
<feature type="domain" description="PAC" evidence="8">
    <location>
        <begin position="624"/>
        <end position="676"/>
    </location>
</feature>
<dbReference type="EC" id="2.7.13.3" evidence="2"/>
<evidence type="ECO:0000259" key="6">
    <source>
        <dbReference type="PROSITE" id="PS50110"/>
    </source>
</evidence>
<evidence type="ECO:0000313" key="10">
    <source>
        <dbReference type="Proteomes" id="UP000317835"/>
    </source>
</evidence>
<keyword evidence="3 4" id="KW-0597">Phosphoprotein</keyword>
<dbReference type="PANTHER" id="PTHR43547:SF2">
    <property type="entry name" value="HYBRID SIGNAL TRANSDUCTION HISTIDINE KINASE C"/>
    <property type="match status" value="1"/>
</dbReference>
<accession>A0A518HBH8</accession>
<dbReference type="CDD" id="cd00130">
    <property type="entry name" value="PAS"/>
    <property type="match status" value="2"/>
</dbReference>
<comment type="catalytic activity">
    <reaction evidence="1">
        <text>ATP + protein L-histidine = ADP + protein N-phospho-L-histidine.</text>
        <dbReference type="EC" id="2.7.13.3"/>
    </reaction>
</comment>
<dbReference type="SMART" id="SM00388">
    <property type="entry name" value="HisKA"/>
    <property type="match status" value="1"/>
</dbReference>
<dbReference type="InterPro" id="IPR001789">
    <property type="entry name" value="Sig_transdc_resp-reg_receiver"/>
</dbReference>
<dbReference type="Pfam" id="PF08447">
    <property type="entry name" value="PAS_3"/>
    <property type="match status" value="2"/>
</dbReference>
<sequence length="1073" mass="119086">MSNPELRPGVLSSREALAFARSIIATVREPLVVLDGSFRIEEANRAFYETFEVRREETEGRSIYALGNGQWDIPALRRLLEEILPRDAEFDDFLVEHDFERIGRKAMLLNARRIEQGGGKILLAIEDITGRRRSERQLGESRDRLVEANRFLAETLDALPSHIAVLDESGVILQVNAAWRRFAEENGLRDDAYSIGRNYLDACIPTDAGCIEDEVIGDGIRSVIEGRTPGFSCEYPCHSPTERRWFVMRVNRFGGSGPPRVVVAHDQITERVVAEAGLRESERRLQLAVEIAQMGTFEIDLATDAVTVNEAGREIYGWDGLRTTFSRVRDQFHPEDRDEVMRRVAEALDPAGPGGFEVEQRIVRTDGAVRWIRVRGRAIFEGERGGRRAARCLGTYLDVTDRKDAEVQRERLLSSLAHEKSRLSAIVDRAPAFICTLRGPSHVFELVNDRYLELVGRPGIVGKPVAEALPEVVEQGFVALLDRVYRTRETYTGDEVPVLIRRAEGGGLERRFVNFVYQPMKASDGTVEGIFVHGVDVTDMVRAREAVASSEASLRQLADAMPQIVFAARPDGHVDYFNRKWYEYTGFADNGRTGDESWEAVHEPGSLERIKSVWAEAWRTGQPYEIEYRLRGADGDFRWHLARALPIRDEDGRIVRWYGTNTDIDDHKRAEAAAAAARDEAQAANRMKDEFLATLSHELRTPLNAILGWARILRSGAVDPEDLEEGVAAIERNSTAQAQIIEDLLDVSRIVSGNFKLEVQRVNIQEIIEAALAAVLPAATAKDIRVHRLLDSIAGPVTGDPARLQQVVWNLLSNAVKFTPKGGKVQVLLERVNSHVEISVVDTGMGIRPEFLPHVFDRFRQADSSTTRRHGGLGLGLAIVKQLVELHGGAVRAKSPGEGQGSTFVVMLPITVVHPEHPASGKARPKRAEPAEEVCEGGSLAGVRVLVLDDEPDARQIIRRVLSECEAEVALASSAAEALELVEGFRPDVIVSDIGMPDQDGYDFMRQVREKRNFRDLPAAALTAFARPEDRKQALLAGFQTHVAKPVDPAELVAVVASLAGRTGTPRDSRAQG</sequence>
<evidence type="ECO:0000313" key="9">
    <source>
        <dbReference type="EMBL" id="QDV38218.1"/>
    </source>
</evidence>